<sequence length="471" mass="53927">MATKVSDVKKKKSLPNDRSLKKNSQKKHRRKYGANQNHSKEGTEENQGDVGIKGSKETFSLKTVMDLKRETDSVAEKAYSFINWAYNTNAGSGGLTKFHGNNIATYTPPADQKTEAFNSEVNKYKNRSPEIVCLDQSRVLLPVDDKNSSDYIHANHITFENFDRPYIATQLPLEETRVDFWRMVVSQEVDTIIALFDPSADTKSKPITPATATTPPTPNTPTSFSTTPPKKTSNRRTFLRIFRRKKQKEQKEKDKDGSPDESVMSRLSFDSAEATSYWPLSVNRYLTCGPYFINTRKVELPGKKFWAPTIYSIEIVEENCANATFVKILNYANWTSQKKPCSPRIVISLIQHIRMIDPLQKGKVVVHCDNGVNRTSALIFCDVILQRIYNDLDFDVVELCRELRNQRASSFQDPFYFVYSIYAVATYIMKRGGTRANPKFDTIYTQFSLLREQIRREFGIEQKDSRERTSG</sequence>
<gene>
    <name evidence="4" type="ORF">CAUJ_LOCUS758</name>
</gene>
<keyword evidence="5" id="KW-1185">Reference proteome</keyword>
<dbReference type="CDD" id="cd00047">
    <property type="entry name" value="PTPc"/>
    <property type="match status" value="1"/>
</dbReference>
<evidence type="ECO:0000313" key="5">
    <source>
        <dbReference type="Proteomes" id="UP000835052"/>
    </source>
</evidence>
<dbReference type="GO" id="GO:0004725">
    <property type="term" value="F:protein tyrosine phosphatase activity"/>
    <property type="evidence" value="ECO:0007669"/>
    <property type="project" value="InterPro"/>
</dbReference>
<dbReference type="AlphaFoldDB" id="A0A8S1GNM3"/>
<dbReference type="InterPro" id="IPR003595">
    <property type="entry name" value="Tyr_Pase_cat"/>
</dbReference>
<feature type="region of interest" description="Disordered" evidence="1">
    <location>
        <begin position="1"/>
        <end position="52"/>
    </location>
</feature>
<feature type="domain" description="Tyrosine specific protein phosphatases" evidence="3">
    <location>
        <begin position="347"/>
        <end position="418"/>
    </location>
</feature>
<dbReference type="InterPro" id="IPR016130">
    <property type="entry name" value="Tyr_Pase_AS"/>
</dbReference>
<evidence type="ECO:0000259" key="3">
    <source>
        <dbReference type="PROSITE" id="PS50056"/>
    </source>
</evidence>
<dbReference type="InterPro" id="IPR029021">
    <property type="entry name" value="Prot-tyrosine_phosphatase-like"/>
</dbReference>
<dbReference type="InterPro" id="IPR000242">
    <property type="entry name" value="PTP_cat"/>
</dbReference>
<dbReference type="SMART" id="SM00194">
    <property type="entry name" value="PTPc"/>
    <property type="match status" value="1"/>
</dbReference>
<dbReference type="PROSITE" id="PS50056">
    <property type="entry name" value="TYR_PHOSPHATASE_2"/>
    <property type="match status" value="1"/>
</dbReference>
<dbReference type="Proteomes" id="UP000835052">
    <property type="component" value="Unassembled WGS sequence"/>
</dbReference>
<dbReference type="PROSITE" id="PS00383">
    <property type="entry name" value="TYR_PHOSPHATASE_1"/>
    <property type="match status" value="1"/>
</dbReference>
<dbReference type="SMART" id="SM00404">
    <property type="entry name" value="PTPc_motif"/>
    <property type="match status" value="1"/>
</dbReference>
<protein>
    <recommendedName>
        <fullName evidence="6">Tyrosine-protein phosphatase domain-containing protein</fullName>
    </recommendedName>
</protein>
<organism evidence="4 5">
    <name type="scientific">Caenorhabditis auriculariae</name>
    <dbReference type="NCBI Taxonomy" id="2777116"/>
    <lineage>
        <taxon>Eukaryota</taxon>
        <taxon>Metazoa</taxon>
        <taxon>Ecdysozoa</taxon>
        <taxon>Nematoda</taxon>
        <taxon>Chromadorea</taxon>
        <taxon>Rhabditida</taxon>
        <taxon>Rhabditina</taxon>
        <taxon>Rhabditomorpha</taxon>
        <taxon>Rhabditoidea</taxon>
        <taxon>Rhabditidae</taxon>
        <taxon>Peloderinae</taxon>
        <taxon>Caenorhabditis</taxon>
    </lineage>
</organism>
<evidence type="ECO:0000256" key="1">
    <source>
        <dbReference type="SAM" id="MobiDB-lite"/>
    </source>
</evidence>
<evidence type="ECO:0000313" key="4">
    <source>
        <dbReference type="EMBL" id="CAD6184839.1"/>
    </source>
</evidence>
<feature type="compositionally biased region" description="Basic residues" evidence="1">
    <location>
        <begin position="21"/>
        <end position="32"/>
    </location>
</feature>
<dbReference type="PRINTS" id="PR00700">
    <property type="entry name" value="PRTYPHPHTASE"/>
</dbReference>
<feature type="compositionally biased region" description="Low complexity" evidence="1">
    <location>
        <begin position="205"/>
        <end position="231"/>
    </location>
</feature>
<evidence type="ECO:0008006" key="6">
    <source>
        <dbReference type="Google" id="ProtNLM"/>
    </source>
</evidence>
<feature type="domain" description="Tyrosine-protein phosphatase" evidence="2">
    <location>
        <begin position="122"/>
        <end position="427"/>
    </location>
</feature>
<feature type="compositionally biased region" description="Basic residues" evidence="1">
    <location>
        <begin position="232"/>
        <end position="248"/>
    </location>
</feature>
<dbReference type="SUPFAM" id="SSF52799">
    <property type="entry name" value="(Phosphotyrosine protein) phosphatases II"/>
    <property type="match status" value="1"/>
</dbReference>
<dbReference type="PANTHER" id="PTHR23219">
    <property type="entry name" value="TYROSINE-PROTEIN PHOSPHATASE C15H7.3-RELATED"/>
    <property type="match status" value="1"/>
</dbReference>
<feature type="region of interest" description="Disordered" evidence="1">
    <location>
        <begin position="203"/>
        <end position="264"/>
    </location>
</feature>
<dbReference type="Gene3D" id="3.90.190.10">
    <property type="entry name" value="Protein tyrosine phosphatase superfamily"/>
    <property type="match status" value="1"/>
</dbReference>
<accession>A0A8S1GNM3</accession>
<dbReference type="PANTHER" id="PTHR23219:SF16">
    <property type="entry name" value="TYROSINE-PROTEIN PHOSPHATASE DOMAIN-CONTAINING PROTEIN"/>
    <property type="match status" value="1"/>
</dbReference>
<dbReference type="InterPro" id="IPR000387">
    <property type="entry name" value="Tyr_Pase_dom"/>
</dbReference>
<evidence type="ECO:0000259" key="2">
    <source>
        <dbReference type="PROSITE" id="PS50055"/>
    </source>
</evidence>
<dbReference type="EMBL" id="CAJGYM010000001">
    <property type="protein sequence ID" value="CAD6184839.1"/>
    <property type="molecule type" value="Genomic_DNA"/>
</dbReference>
<dbReference type="PROSITE" id="PS50055">
    <property type="entry name" value="TYR_PHOSPHATASE_PTP"/>
    <property type="match status" value="1"/>
</dbReference>
<dbReference type="Pfam" id="PF00102">
    <property type="entry name" value="Y_phosphatase"/>
    <property type="match status" value="2"/>
</dbReference>
<comment type="caution">
    <text evidence="4">The sequence shown here is derived from an EMBL/GenBank/DDBJ whole genome shotgun (WGS) entry which is preliminary data.</text>
</comment>
<name>A0A8S1GNM3_9PELO</name>
<feature type="compositionally biased region" description="Basic and acidic residues" evidence="1">
    <location>
        <begin position="249"/>
        <end position="258"/>
    </location>
</feature>
<proteinExistence type="predicted"/>
<reference evidence="4" key="1">
    <citation type="submission" date="2020-10" db="EMBL/GenBank/DDBJ databases">
        <authorList>
            <person name="Kikuchi T."/>
        </authorList>
    </citation>
    <scope>NUCLEOTIDE SEQUENCE</scope>
    <source>
        <strain evidence="4">NKZ352</strain>
    </source>
</reference>
<dbReference type="OrthoDB" id="6058203at2759"/>